<sequence length="166" mass="17765">MAKKLGSRIRQTWLVGVIAGWIPLIYLCSCSPSPVETALPGDNASTQFDETNPLGANAACYVCHMTFVKEELSKTHLRAEITCVRCHGLSAGHANDEDIGATPPDITFKRDQVDAMCLKCHESHDLPSEEVVAGPALPKGKAGESPSVCTDCHGAHKINQTKGVKL</sequence>
<dbReference type="Gene3D" id="1.10.720.180">
    <property type="match status" value="1"/>
</dbReference>
<feature type="transmembrane region" description="Helical" evidence="1">
    <location>
        <begin position="12"/>
        <end position="27"/>
    </location>
</feature>
<protein>
    <recommendedName>
        <fullName evidence="2">Cytochrome c-552/4 domain-containing protein</fullName>
    </recommendedName>
</protein>
<evidence type="ECO:0000259" key="2">
    <source>
        <dbReference type="Pfam" id="PF13435"/>
    </source>
</evidence>
<evidence type="ECO:0000313" key="3">
    <source>
        <dbReference type="EMBL" id="GAG18722.1"/>
    </source>
</evidence>
<dbReference type="InterPro" id="IPR036280">
    <property type="entry name" value="Multihaem_cyt_sf"/>
</dbReference>
<organism evidence="3">
    <name type="scientific">marine sediment metagenome</name>
    <dbReference type="NCBI Taxonomy" id="412755"/>
    <lineage>
        <taxon>unclassified sequences</taxon>
        <taxon>metagenomes</taxon>
        <taxon>ecological metagenomes</taxon>
    </lineage>
</organism>
<evidence type="ECO:0000256" key="1">
    <source>
        <dbReference type="SAM" id="Phobius"/>
    </source>
</evidence>
<accession>X0W5Y9</accession>
<reference evidence="3" key="1">
    <citation type="journal article" date="2014" name="Front. Microbiol.">
        <title>High frequency of phylogenetically diverse reductive dehalogenase-homologous genes in deep subseafloor sedimentary metagenomes.</title>
        <authorList>
            <person name="Kawai M."/>
            <person name="Futagami T."/>
            <person name="Toyoda A."/>
            <person name="Takaki Y."/>
            <person name="Nishi S."/>
            <person name="Hori S."/>
            <person name="Arai W."/>
            <person name="Tsubouchi T."/>
            <person name="Morono Y."/>
            <person name="Uchiyama I."/>
            <person name="Ito T."/>
            <person name="Fujiyama A."/>
            <person name="Inagaki F."/>
            <person name="Takami H."/>
        </authorList>
    </citation>
    <scope>NUCLEOTIDE SEQUENCE</scope>
    <source>
        <strain evidence="3">Expedition CK06-06</strain>
    </source>
</reference>
<keyword evidence="1" id="KW-0812">Transmembrane</keyword>
<name>X0W5Y9_9ZZZZ</name>
<dbReference type="AlphaFoldDB" id="X0W5Y9"/>
<feature type="domain" description="Cytochrome c-552/4" evidence="2">
    <location>
        <begin position="46"/>
        <end position="88"/>
    </location>
</feature>
<comment type="caution">
    <text evidence="3">The sequence shown here is derived from an EMBL/GenBank/DDBJ whole genome shotgun (WGS) entry which is preliminary data.</text>
</comment>
<keyword evidence="1" id="KW-1133">Transmembrane helix</keyword>
<dbReference type="InterPro" id="IPR023155">
    <property type="entry name" value="Cyt_c-552/4"/>
</dbReference>
<proteinExistence type="predicted"/>
<keyword evidence="1" id="KW-0472">Membrane</keyword>
<dbReference type="Pfam" id="PF13435">
    <property type="entry name" value="Cytochrome_C554"/>
    <property type="match status" value="1"/>
</dbReference>
<dbReference type="EMBL" id="BARS01032810">
    <property type="protein sequence ID" value="GAG18722.1"/>
    <property type="molecule type" value="Genomic_DNA"/>
</dbReference>
<dbReference type="SUPFAM" id="SSF48695">
    <property type="entry name" value="Multiheme cytochromes"/>
    <property type="match status" value="1"/>
</dbReference>
<gene>
    <name evidence="3" type="ORF">S01H1_50884</name>
</gene>
<dbReference type="Gene3D" id="1.10.287.3080">
    <property type="match status" value="1"/>
</dbReference>